<proteinExistence type="predicted"/>
<sequence>MSHRQYAFLVGLLIAWLWASVGFLVAVGGVAAGLVGYVIVRVLEGDISLGDLTDRFGSSKRPR</sequence>
<keyword evidence="1" id="KW-1133">Transmembrane helix</keyword>
<evidence type="ECO:0000256" key="1">
    <source>
        <dbReference type="SAM" id="Phobius"/>
    </source>
</evidence>
<dbReference type="Proteomes" id="UP000611640">
    <property type="component" value="Chromosome"/>
</dbReference>
<gene>
    <name evidence="2" type="ORF">Athai_49960</name>
</gene>
<dbReference type="RefSeq" id="WP_203963693.1">
    <property type="nucleotide sequence ID" value="NZ_AP023355.1"/>
</dbReference>
<keyword evidence="1" id="KW-0472">Membrane</keyword>
<accession>A0A7R7HZY0</accession>
<protein>
    <recommendedName>
        <fullName evidence="4">DUF2273 domain-containing protein</fullName>
    </recommendedName>
</protein>
<evidence type="ECO:0000313" key="3">
    <source>
        <dbReference type="Proteomes" id="UP000611640"/>
    </source>
</evidence>
<dbReference type="EMBL" id="AP023355">
    <property type="protein sequence ID" value="BCJ37493.1"/>
    <property type="molecule type" value="Genomic_DNA"/>
</dbReference>
<name>A0A7R7HZY0_9ACTN</name>
<keyword evidence="1" id="KW-0812">Transmembrane</keyword>
<reference evidence="2 3" key="1">
    <citation type="submission" date="2020-08" db="EMBL/GenBank/DDBJ databases">
        <title>Whole genome shotgun sequence of Actinocatenispora thailandica NBRC 105041.</title>
        <authorList>
            <person name="Komaki H."/>
            <person name="Tamura T."/>
        </authorList>
    </citation>
    <scope>NUCLEOTIDE SEQUENCE [LARGE SCALE GENOMIC DNA]</scope>
    <source>
        <strain evidence="2 3">NBRC 105041</strain>
    </source>
</reference>
<keyword evidence="3" id="KW-1185">Reference proteome</keyword>
<evidence type="ECO:0008006" key="4">
    <source>
        <dbReference type="Google" id="ProtNLM"/>
    </source>
</evidence>
<organism evidence="2 3">
    <name type="scientific">Actinocatenispora thailandica</name>
    <dbReference type="NCBI Taxonomy" id="227318"/>
    <lineage>
        <taxon>Bacteria</taxon>
        <taxon>Bacillati</taxon>
        <taxon>Actinomycetota</taxon>
        <taxon>Actinomycetes</taxon>
        <taxon>Micromonosporales</taxon>
        <taxon>Micromonosporaceae</taxon>
        <taxon>Actinocatenispora</taxon>
    </lineage>
</organism>
<feature type="transmembrane region" description="Helical" evidence="1">
    <location>
        <begin position="6"/>
        <end position="39"/>
    </location>
</feature>
<dbReference type="KEGG" id="atl:Athai_49960"/>
<dbReference type="AlphaFoldDB" id="A0A7R7HZY0"/>
<evidence type="ECO:0000313" key="2">
    <source>
        <dbReference type="EMBL" id="BCJ37493.1"/>
    </source>
</evidence>